<dbReference type="EMBL" id="GGEC01084942">
    <property type="protein sequence ID" value="MBX65426.1"/>
    <property type="molecule type" value="Transcribed_RNA"/>
</dbReference>
<proteinExistence type="predicted"/>
<reference evidence="1" key="1">
    <citation type="submission" date="2018-02" db="EMBL/GenBank/DDBJ databases">
        <title>Rhizophora mucronata_Transcriptome.</title>
        <authorList>
            <person name="Meera S.P."/>
            <person name="Sreeshan A."/>
            <person name="Augustine A."/>
        </authorList>
    </citation>
    <scope>NUCLEOTIDE SEQUENCE</scope>
    <source>
        <tissue evidence="1">Leaf</tissue>
    </source>
</reference>
<protein>
    <submittedName>
        <fullName evidence="1">Uncharacterized protein</fullName>
    </submittedName>
</protein>
<sequence length="27" mass="2967">MFMGCTSSGFIFGLNSLTFHIRVISSL</sequence>
<organism evidence="1">
    <name type="scientific">Rhizophora mucronata</name>
    <name type="common">Asiatic mangrove</name>
    <dbReference type="NCBI Taxonomy" id="61149"/>
    <lineage>
        <taxon>Eukaryota</taxon>
        <taxon>Viridiplantae</taxon>
        <taxon>Streptophyta</taxon>
        <taxon>Embryophyta</taxon>
        <taxon>Tracheophyta</taxon>
        <taxon>Spermatophyta</taxon>
        <taxon>Magnoliopsida</taxon>
        <taxon>eudicotyledons</taxon>
        <taxon>Gunneridae</taxon>
        <taxon>Pentapetalae</taxon>
        <taxon>rosids</taxon>
        <taxon>fabids</taxon>
        <taxon>Malpighiales</taxon>
        <taxon>Rhizophoraceae</taxon>
        <taxon>Rhizophora</taxon>
    </lineage>
</organism>
<evidence type="ECO:0000313" key="1">
    <source>
        <dbReference type="EMBL" id="MBX65426.1"/>
    </source>
</evidence>
<name>A0A2P2QEP9_RHIMU</name>
<accession>A0A2P2QEP9</accession>
<dbReference type="AlphaFoldDB" id="A0A2P2QEP9"/>